<feature type="compositionally biased region" description="Polar residues" evidence="7">
    <location>
        <begin position="1443"/>
        <end position="1456"/>
    </location>
</feature>
<dbReference type="EMBL" id="PUHQ01000033">
    <property type="protein sequence ID" value="KAG0661639.1"/>
    <property type="molecule type" value="Genomic_DNA"/>
</dbReference>
<dbReference type="Pfam" id="PF21010">
    <property type="entry name" value="HA2_C"/>
    <property type="match status" value="1"/>
</dbReference>
<feature type="compositionally biased region" description="Low complexity" evidence="7">
    <location>
        <begin position="1938"/>
        <end position="1947"/>
    </location>
</feature>
<feature type="region of interest" description="Disordered" evidence="7">
    <location>
        <begin position="472"/>
        <end position="501"/>
    </location>
</feature>
<feature type="compositionally biased region" description="Low complexity" evidence="7">
    <location>
        <begin position="243"/>
        <end position="255"/>
    </location>
</feature>
<dbReference type="InterPro" id="IPR000313">
    <property type="entry name" value="PWWP_dom"/>
</dbReference>
<feature type="region of interest" description="Disordered" evidence="7">
    <location>
        <begin position="235"/>
        <end position="303"/>
    </location>
</feature>
<dbReference type="OrthoDB" id="28053at2759"/>
<feature type="compositionally biased region" description="Low complexity" evidence="7">
    <location>
        <begin position="1843"/>
        <end position="1852"/>
    </location>
</feature>
<feature type="compositionally biased region" description="Acidic residues" evidence="7">
    <location>
        <begin position="1390"/>
        <end position="1403"/>
    </location>
</feature>
<dbReference type="SMART" id="SM00487">
    <property type="entry name" value="DEXDc"/>
    <property type="match status" value="1"/>
</dbReference>
<evidence type="ECO:0000256" key="7">
    <source>
        <dbReference type="SAM" id="MobiDB-lite"/>
    </source>
</evidence>
<feature type="compositionally biased region" description="Pro residues" evidence="7">
    <location>
        <begin position="1825"/>
        <end position="1834"/>
    </location>
</feature>
<evidence type="ECO:0000313" key="10">
    <source>
        <dbReference type="EMBL" id="KAG0661639.1"/>
    </source>
</evidence>
<feature type="compositionally biased region" description="Gly residues" evidence="7">
    <location>
        <begin position="1488"/>
        <end position="1504"/>
    </location>
</feature>
<dbReference type="SMART" id="SM00490">
    <property type="entry name" value="HELICc"/>
    <property type="match status" value="1"/>
</dbReference>
<gene>
    <name evidence="10" type="ORF">C6P46_003860</name>
</gene>
<feature type="region of interest" description="Disordered" evidence="7">
    <location>
        <begin position="1365"/>
        <end position="1412"/>
    </location>
</feature>
<comment type="similarity">
    <text evidence="6">Belongs to the DExH box helicase family.</text>
</comment>
<feature type="compositionally biased region" description="Basic and acidic residues" evidence="7">
    <location>
        <begin position="1948"/>
        <end position="1964"/>
    </location>
</feature>
<evidence type="ECO:0000313" key="11">
    <source>
        <dbReference type="Proteomes" id="UP000777482"/>
    </source>
</evidence>
<evidence type="ECO:0000256" key="5">
    <source>
        <dbReference type="ARBA" id="ARBA00022884"/>
    </source>
</evidence>
<dbReference type="SUPFAM" id="SSF63748">
    <property type="entry name" value="Tudor/PWWP/MBT"/>
    <property type="match status" value="1"/>
</dbReference>
<dbReference type="InterPro" id="IPR011545">
    <property type="entry name" value="DEAD/DEAH_box_helicase_dom"/>
</dbReference>
<dbReference type="PANTHER" id="PTHR18934:SF203">
    <property type="entry name" value="ATP-DEPENDENT RNA HELICASE A"/>
    <property type="match status" value="1"/>
</dbReference>
<dbReference type="GO" id="GO:0016787">
    <property type="term" value="F:hydrolase activity"/>
    <property type="evidence" value="ECO:0007669"/>
    <property type="project" value="UniProtKB-KW"/>
</dbReference>
<dbReference type="Pfam" id="PF00270">
    <property type="entry name" value="DEAD"/>
    <property type="match status" value="1"/>
</dbReference>
<sequence>MIDRGRRATSLSLSHSSSVARSRAGATLTASARAATHSTPTPLINDHSSTMAPGARGGYRGTKRNRGGGGGNARPAAQPAAPPPTAPGPLHDLARLERTYKNQLVPGSKYLENPKGVIANYVKALGLDPVYQSHRVAVEGKLPAVYRATIVADPDPPPPTQRALGYNSGYASGPTMPPLAVPVVGTGDAPTAKEAEKLAAIDACLQLSTRGLFNKVSARSNLPTRSVNLYATSAPIRGPTYETTPAGASSSSTSAFWDGPSAGGSAYQSSANQYVPPPPSVVAPQQQQQQQAGAGPVPGTNDGRRVVLQNGAIVGLEEARAFMDYYCTRFSFGRPELSYTTLPPARRGGASHWRATLRVGGAQIGVGEARAKKDAMNRAYLDTASYLEGCDPSLWSAWEDKKRNKLVEKGDVAAHVVFEAPGEVEEDLRDAVYESGKSELYKRAREMVQREHEKAQRRKELALLAQRGLLPDDGDASDRAHVDRSAQMDLDDDAPAQKAADRRRAFLDKKSATLLKRLQDYQASSDPALVKLKTQRASLPVTSHASSVLAKISTSSSGVVVVLAATGSGKTTQLPQLLLDDEILAGKGSECNIVCTQPRRIAAISVAERVAKERGEAVGESVGYQVRFEAKPPKKDGSILFCTTGLFLRRMQADLEQAETAAAASTGGATGPKRESFLDGVTHVCVDEVHERDVDTDLLLFVLRRLLWERRKQGKKEIKVVLMSATIDPRLFTEYFADPDTRSLAPVIEVPGRSFPVEKRWLDDTINELEDLRLPQNRGGWVLNDKSVVQYLQRELVPSIPFDPRTGRPVGEIDDLDMPYPLLALIIAHVLKRSDDGHVLVFLPGWDEIQAVRNILMDRHRYPLFDFDFANSRDLEIHVLHSSIPLAEQQAVFEPPRAGVRRVVLSTNIAETSVTIPDVVFVVDSAKCKEKRYDPERRLSQLVSAWTGTSNVLQRAGRAGRHRPGEYYGIVSKARFASMDIHQTVEMLRTDLASTAMHVTGLQLPGLSVFDVLSSTIQPPEPQRVTAALETLLHVGAIDRDEKLTSLGRVLLHLPVEAAIGKLCLLGSFFRCLDQTLTLAAILTNRDPFLSPPAMKAEADRIKNTWAPTDFRGDPFAILSAYNAWWDLQSRADYNAANAFCRDNFLSKPTLLLIQKIKDHLLSSLDRAGALQISAGGAAAPPAAPVGRGRFARNAGPIIPPELNVNGDSLPLLAALIATAVAPNFAIRISEKSLRTSQDRACAIHPSSVNSRKNEKASDAPVTSSKQLYAYTEKSKTGAMSGKGEGQTFLRGTTRLDPLGYMLFGAYSLEVTTEGLECDGWLPIVAPRPDMVSALDDVERLKDILDLSLLRVFEGLGVAITRGRGRGALTGAGNNKGGPNGKGRGRQFDRDDEDENEGDEDAVDAEHDPTLSAQEIKDLDTLTGNVSNLLDSYHHALGPATTANSRVASRANSRPQTPQPGGGGGGGSGFFGASHPPSNLQFSSTSGGWKGRGGLLGGGGGSSGGSSRSGTPYNSRPPSAGAASGSAGAGGGGGFGSGGGGAASSGASWRSLESPPCRVGVPSLFGDQALSFTTLWFFRPAQTRIEQGATSMASNGFAPPLPRPATVESVETANLKTSSSPSSSNAVVAFHTRLIEELLADLRTLAPRRPAHQGEPLAEALSKADSWASLRILLRAKLGPPGVALLNGDVETFTATAQVVLAALDRIGAAQLARECGDLDDQNASRTDASGSSAADDGARWHGLCDLLAWLSAVRSAFVGETAPIAPDRKHIAPTAAVKVERKSSRSPVVSPKPSFGFAPPPQPGQLAQKHEDQPTKVNVAAPTPALPGQPTSPPDNKAMRDPAVPAAAPVVQEQPPRPSVAPASVPVPAAGSKAAAFAMRMSGLSGPPAIVADGAAPIASTSALPTGPPSAGFAPPPAPGASAFDRKPKARVRKPRVSAPAAAAGADETRPTRERKISVKIRDASTSNGGDSPPEESASHNKGKKRFTSYDEPSESEHDDDGELDELASDYEEQLERKRRKLDGSGGSGSDASSKKPPRPRATAKPPRDPAAEKARRLALLAKEEAELAQDPKRFKVGQAVIARFPNYSYWPAMVLDPLTAPPKTQGTRVKGAYLVKSIPTGADHRWVPPDDSSILPVTTTQLDDIILGRYKSAPPPSWKKWRGELVDAAMMIKDEARLKEWAAHPTPTELWHIAQAERKKAARASAAW</sequence>
<feature type="region of interest" description="Disordered" evidence="7">
    <location>
        <begin position="1776"/>
        <end position="1867"/>
    </location>
</feature>
<reference evidence="10 11" key="1">
    <citation type="submission" date="2020-11" db="EMBL/GenBank/DDBJ databases">
        <title>Kefir isolates.</title>
        <authorList>
            <person name="Marcisauskas S."/>
            <person name="Kim Y."/>
            <person name="Blasche S."/>
        </authorList>
    </citation>
    <scope>NUCLEOTIDE SEQUENCE [LARGE SCALE GENOMIC DNA]</scope>
    <source>
        <strain evidence="10 11">KR</strain>
    </source>
</reference>
<dbReference type="FunFam" id="1.20.120.1080:FF:000002">
    <property type="entry name" value="Putative ATP-dependent RNA helicase DHX36"/>
    <property type="match status" value="1"/>
</dbReference>
<protein>
    <submittedName>
        <fullName evidence="10">Uncharacterized protein</fullName>
    </submittedName>
</protein>
<proteinExistence type="inferred from homology"/>
<accession>A0A9P6W255</accession>
<dbReference type="PROSITE" id="PS51192">
    <property type="entry name" value="HELICASE_ATP_BIND_1"/>
    <property type="match status" value="1"/>
</dbReference>
<organism evidence="10 11">
    <name type="scientific">Rhodotorula mucilaginosa</name>
    <name type="common">Yeast</name>
    <name type="synonym">Rhodotorula rubra</name>
    <dbReference type="NCBI Taxonomy" id="5537"/>
    <lineage>
        <taxon>Eukaryota</taxon>
        <taxon>Fungi</taxon>
        <taxon>Dikarya</taxon>
        <taxon>Basidiomycota</taxon>
        <taxon>Pucciniomycotina</taxon>
        <taxon>Microbotryomycetes</taxon>
        <taxon>Sporidiobolales</taxon>
        <taxon>Sporidiobolaceae</taxon>
        <taxon>Rhodotorula</taxon>
    </lineage>
</organism>
<feature type="region of interest" description="Disordered" evidence="7">
    <location>
        <begin position="1"/>
        <end position="91"/>
    </location>
</feature>
<dbReference type="SUPFAM" id="SSF52540">
    <property type="entry name" value="P-loop containing nucleoside triphosphate hydrolases"/>
    <property type="match status" value="1"/>
</dbReference>
<evidence type="ECO:0000259" key="8">
    <source>
        <dbReference type="PROSITE" id="PS51192"/>
    </source>
</evidence>
<dbReference type="Gene3D" id="3.40.50.300">
    <property type="entry name" value="P-loop containing nucleotide triphosphate hydrolases"/>
    <property type="match status" value="2"/>
</dbReference>
<feature type="domain" description="Helicase ATP-binding" evidence="8">
    <location>
        <begin position="551"/>
        <end position="745"/>
    </location>
</feature>
<evidence type="ECO:0000256" key="6">
    <source>
        <dbReference type="ARBA" id="ARBA00060772"/>
    </source>
</evidence>
<feature type="compositionally biased region" description="Low complexity" evidence="7">
    <location>
        <begin position="8"/>
        <end position="41"/>
    </location>
</feature>
<dbReference type="Pfam" id="PF04408">
    <property type="entry name" value="WHD_HA2"/>
    <property type="match status" value="1"/>
</dbReference>
<evidence type="ECO:0000259" key="9">
    <source>
        <dbReference type="PROSITE" id="PS51194"/>
    </source>
</evidence>
<feature type="compositionally biased region" description="Basic and acidic residues" evidence="7">
    <location>
        <begin position="2047"/>
        <end position="2056"/>
    </location>
</feature>
<dbReference type="PROSITE" id="PS51194">
    <property type="entry name" value="HELICASE_CTER"/>
    <property type="match status" value="1"/>
</dbReference>
<dbReference type="CDD" id="cd05162">
    <property type="entry name" value="PWWP"/>
    <property type="match status" value="1"/>
</dbReference>
<evidence type="ECO:0000256" key="3">
    <source>
        <dbReference type="ARBA" id="ARBA00022806"/>
    </source>
</evidence>
<keyword evidence="1" id="KW-0547">Nucleotide-binding</keyword>
<feature type="compositionally biased region" description="Gly residues" evidence="7">
    <location>
        <begin position="1460"/>
        <end position="1470"/>
    </location>
</feature>
<comment type="caution">
    <text evidence="10">The sequence shown here is derived from an EMBL/GenBank/DDBJ whole genome shotgun (WGS) entry which is preliminary data.</text>
</comment>
<dbReference type="InterPro" id="IPR014001">
    <property type="entry name" value="Helicase_ATP-bd"/>
</dbReference>
<dbReference type="GO" id="GO:0005524">
    <property type="term" value="F:ATP binding"/>
    <property type="evidence" value="ECO:0007669"/>
    <property type="project" value="UniProtKB-KW"/>
</dbReference>
<feature type="compositionally biased region" description="Acidic residues" evidence="7">
    <location>
        <begin position="1993"/>
        <end position="2014"/>
    </location>
</feature>
<dbReference type="CDD" id="cd17917">
    <property type="entry name" value="DEXHc_RHA-like"/>
    <property type="match status" value="1"/>
</dbReference>
<feature type="region of interest" description="Disordered" evidence="7">
    <location>
        <begin position="1900"/>
        <end position="2056"/>
    </location>
</feature>
<keyword evidence="5" id="KW-0694">RNA-binding</keyword>
<keyword evidence="3" id="KW-0347">Helicase</keyword>
<dbReference type="PANTHER" id="PTHR18934">
    <property type="entry name" value="ATP-DEPENDENT RNA HELICASE"/>
    <property type="match status" value="1"/>
</dbReference>
<keyword evidence="11" id="KW-1185">Reference proteome</keyword>
<dbReference type="Proteomes" id="UP000777482">
    <property type="component" value="Unassembled WGS sequence"/>
</dbReference>
<dbReference type="InterPro" id="IPR001650">
    <property type="entry name" value="Helicase_C-like"/>
</dbReference>
<feature type="region of interest" description="Disordered" evidence="7">
    <location>
        <begin position="1245"/>
        <end position="1264"/>
    </location>
</feature>
<dbReference type="GO" id="GO:0003723">
    <property type="term" value="F:RNA binding"/>
    <property type="evidence" value="ECO:0007669"/>
    <property type="project" value="UniProtKB-KW"/>
</dbReference>
<feature type="domain" description="Helicase C-terminal" evidence="9">
    <location>
        <begin position="825"/>
        <end position="1003"/>
    </location>
</feature>
<dbReference type="InterPro" id="IPR007502">
    <property type="entry name" value="Helicase-assoc_dom"/>
</dbReference>
<dbReference type="Gene3D" id="1.20.120.1080">
    <property type="match status" value="1"/>
</dbReference>
<feature type="compositionally biased region" description="Gly residues" evidence="7">
    <location>
        <begin position="1366"/>
        <end position="1382"/>
    </location>
</feature>
<keyword evidence="4" id="KW-0067">ATP-binding</keyword>
<evidence type="ECO:0000256" key="4">
    <source>
        <dbReference type="ARBA" id="ARBA00022840"/>
    </source>
</evidence>
<name>A0A9P6W255_RHOMI</name>
<dbReference type="Gene3D" id="2.30.30.140">
    <property type="match status" value="1"/>
</dbReference>
<dbReference type="InterPro" id="IPR048333">
    <property type="entry name" value="HA2_WH"/>
</dbReference>
<dbReference type="Pfam" id="PF00271">
    <property type="entry name" value="Helicase_C"/>
    <property type="match status" value="1"/>
</dbReference>
<feature type="compositionally biased region" description="Low complexity" evidence="7">
    <location>
        <begin position="282"/>
        <end position="299"/>
    </location>
</feature>
<feature type="region of interest" description="Disordered" evidence="7">
    <location>
        <begin position="1443"/>
        <end position="1529"/>
    </location>
</feature>
<evidence type="ECO:0000256" key="1">
    <source>
        <dbReference type="ARBA" id="ARBA00022741"/>
    </source>
</evidence>
<dbReference type="FunFam" id="3.40.50.300:FF:000526">
    <property type="entry name" value="DExH-box ATP-dependent RNA helicase DExH3"/>
    <property type="match status" value="1"/>
</dbReference>
<dbReference type="CDD" id="cd18791">
    <property type="entry name" value="SF2_C_RHA"/>
    <property type="match status" value="1"/>
</dbReference>
<dbReference type="InterPro" id="IPR027417">
    <property type="entry name" value="P-loop_NTPase"/>
</dbReference>
<feature type="compositionally biased region" description="Basic and acidic residues" evidence="7">
    <location>
        <begin position="476"/>
        <end position="486"/>
    </location>
</feature>
<dbReference type="GO" id="GO:0004386">
    <property type="term" value="F:helicase activity"/>
    <property type="evidence" value="ECO:0007669"/>
    <property type="project" value="UniProtKB-KW"/>
</dbReference>
<dbReference type="SMART" id="SM00847">
    <property type="entry name" value="HA2"/>
    <property type="match status" value="1"/>
</dbReference>
<keyword evidence="2" id="KW-0378">Hydrolase</keyword>
<evidence type="ECO:0000256" key="2">
    <source>
        <dbReference type="ARBA" id="ARBA00022801"/>
    </source>
</evidence>
<feature type="compositionally biased region" description="Low complexity" evidence="7">
    <location>
        <begin position="1786"/>
        <end position="1795"/>
    </location>
</feature>
<dbReference type="Pfam" id="PF00855">
    <property type="entry name" value="PWWP"/>
    <property type="match status" value="1"/>
</dbReference>